<name>A0ABN9RH32_9DINO</name>
<feature type="region of interest" description="Disordered" evidence="5">
    <location>
        <begin position="1022"/>
        <end position="1064"/>
    </location>
</feature>
<evidence type="ECO:0000313" key="8">
    <source>
        <dbReference type="EMBL" id="CAK0818386.1"/>
    </source>
</evidence>
<evidence type="ECO:0000256" key="6">
    <source>
        <dbReference type="SAM" id="Phobius"/>
    </source>
</evidence>
<sequence>TREKRLEAVKDYMVASAARIELIEFLIKQRNEPPRKGDDGKRMRPFVDTRDAVSAIHSIVGICDEGPDWPDELREWRMKIVQMMLGPTAKEGFSESKLVQLPICIAVLAATGDEKVVNQVRVREKVDAWDLQAKVDGRTVLQEAIQAECSEIACLIVRRNGAVTSEFQQGKDKQPVTQLYSMLSSTDHEQKFYREPDYVGINEPADATRLVPVRAAAARGMWSVVKALREAKCVDGHEHALFDQRHATGRTVWHDLATPEWGSSRAERSNNPGSDEQMAWAECLISKGCGHLVTALDVQKRLPLHWAAENNHHRLTSLLVELYCDKHYGNEYLLKMRDHNHFTPLELAVYHGNVETVESLVSAAAHYNCLPLLCITSSYKNDRTRASRDAGRNPEDKESKGGVARISRLIYWFMRNEPGKKELCWPCSAYHLVLLQMSIVMRGDHVEEKLAIEGRATSAPRNRRLHSRGSTAQRRRRNWNRKVALGTMSTKMMMSIRQSDGLAYRKWFLIRYLSQEMTLWIVWMLTLFFTTQSIFVGGGLSNTRMSLELQSEATSWMMNWNFEKNVVDDELPAEEEAFPKTFYELSAPDDAWTFINGVLFDNLFPEGEPEGQVGTSTYLIGSPLIQYAPWVNGDCDTLLMRTPKAFAGLGEDPDTCIVGKGPYGSDVRLPRNNRTLAAEAIANIDKDTWNQGAGVRVSFAVYHKDMQKVLVSNLEVQFGATGLVLPIQRTRIFLWMPINDIASWVYPFFFCSVFTGISLAYVGNEVKQIVTDFNGYVSDGAQLYDIMHAFTHIVLLCLLTVLTVKQAQLNVDPFSEDVYTIRDGQVDLLEIAEYAVHMQKIFGFTFFLETFNLIQMLRLFPELGPQMQAIGKTLVDAKVMQFLGFLLVCVFGCALTVRTVFGAEQKEFATVQDAFFAMYRFVWGDWDFSEIKSREYIWTASSAWGYVIFWVVTLVITGTLANVFIAIVGDRYNDHLSQSQSDWIEEVDHIMAQWFGDAFRKRHPDKKIEEVALAIKNCRDRHEHGDDSAEPETPSNDLLSSVRSSHDKIDSLDSRVHANQKRMDSIDADLKEVKGLLKDLLRQGSAITSATE</sequence>
<evidence type="ECO:0000259" key="7">
    <source>
        <dbReference type="Pfam" id="PF08016"/>
    </source>
</evidence>
<evidence type="ECO:0000256" key="5">
    <source>
        <dbReference type="SAM" id="MobiDB-lite"/>
    </source>
</evidence>
<dbReference type="SUPFAM" id="SSF48403">
    <property type="entry name" value="Ankyrin repeat"/>
    <property type="match status" value="1"/>
</dbReference>
<feature type="non-terminal residue" evidence="8">
    <location>
        <position position="1"/>
    </location>
</feature>
<keyword evidence="4 6" id="KW-0472">Membrane</keyword>
<feature type="transmembrane region" description="Helical" evidence="6">
    <location>
        <begin position="943"/>
        <end position="968"/>
    </location>
</feature>
<feature type="transmembrane region" description="Helical" evidence="6">
    <location>
        <begin position="520"/>
        <end position="540"/>
    </location>
</feature>
<keyword evidence="9" id="KW-1185">Reference proteome</keyword>
<evidence type="ECO:0000256" key="1">
    <source>
        <dbReference type="ARBA" id="ARBA00004141"/>
    </source>
</evidence>
<dbReference type="PANTHER" id="PTHR10877">
    <property type="entry name" value="POLYCYSTIN FAMILY MEMBER"/>
    <property type="match status" value="1"/>
</dbReference>
<dbReference type="Proteomes" id="UP001189429">
    <property type="component" value="Unassembled WGS sequence"/>
</dbReference>
<organism evidence="8 9">
    <name type="scientific">Prorocentrum cordatum</name>
    <dbReference type="NCBI Taxonomy" id="2364126"/>
    <lineage>
        <taxon>Eukaryota</taxon>
        <taxon>Sar</taxon>
        <taxon>Alveolata</taxon>
        <taxon>Dinophyceae</taxon>
        <taxon>Prorocentrales</taxon>
        <taxon>Prorocentraceae</taxon>
        <taxon>Prorocentrum</taxon>
    </lineage>
</organism>
<feature type="transmembrane region" description="Helical" evidence="6">
    <location>
        <begin position="783"/>
        <end position="804"/>
    </location>
</feature>
<gene>
    <name evidence="8" type="ORF">PCOR1329_LOCUS20704</name>
</gene>
<comment type="subcellular location">
    <subcellularLocation>
        <location evidence="1">Membrane</location>
        <topology evidence="1">Multi-pass membrane protein</topology>
    </subcellularLocation>
</comment>
<accession>A0ABN9RH32</accession>
<dbReference type="Gene3D" id="1.25.40.20">
    <property type="entry name" value="Ankyrin repeat-containing domain"/>
    <property type="match status" value="1"/>
</dbReference>
<reference evidence="8" key="1">
    <citation type="submission" date="2023-10" db="EMBL/GenBank/DDBJ databases">
        <authorList>
            <person name="Chen Y."/>
            <person name="Shah S."/>
            <person name="Dougan E. K."/>
            <person name="Thang M."/>
            <person name="Chan C."/>
        </authorList>
    </citation>
    <scope>NUCLEOTIDE SEQUENCE [LARGE SCALE GENOMIC DNA]</scope>
</reference>
<feature type="domain" description="Polycystin cation channel PKD1/PKD2" evidence="7">
    <location>
        <begin position="752"/>
        <end position="973"/>
    </location>
</feature>
<keyword evidence="3 6" id="KW-1133">Transmembrane helix</keyword>
<dbReference type="Pfam" id="PF08016">
    <property type="entry name" value="PKD_channel"/>
    <property type="match status" value="1"/>
</dbReference>
<evidence type="ECO:0000313" key="9">
    <source>
        <dbReference type="Proteomes" id="UP001189429"/>
    </source>
</evidence>
<dbReference type="SMART" id="SM00248">
    <property type="entry name" value="ANK"/>
    <property type="match status" value="3"/>
</dbReference>
<feature type="compositionally biased region" description="Polar residues" evidence="5">
    <location>
        <begin position="1033"/>
        <end position="1043"/>
    </location>
</feature>
<dbReference type="Gene3D" id="1.10.287.70">
    <property type="match status" value="1"/>
</dbReference>
<dbReference type="InterPro" id="IPR051223">
    <property type="entry name" value="Polycystin"/>
</dbReference>
<protein>
    <recommendedName>
        <fullName evidence="7">Polycystin cation channel PKD1/PKD2 domain-containing protein</fullName>
    </recommendedName>
</protein>
<feature type="compositionally biased region" description="Basic and acidic residues" evidence="5">
    <location>
        <begin position="1044"/>
        <end position="1064"/>
    </location>
</feature>
<dbReference type="InterPro" id="IPR002110">
    <property type="entry name" value="Ankyrin_rpt"/>
</dbReference>
<dbReference type="EMBL" id="CAUYUJ010006718">
    <property type="protein sequence ID" value="CAK0818386.1"/>
    <property type="molecule type" value="Genomic_DNA"/>
</dbReference>
<feature type="transmembrane region" description="Helical" evidence="6">
    <location>
        <begin position="880"/>
        <end position="901"/>
    </location>
</feature>
<dbReference type="InterPro" id="IPR013122">
    <property type="entry name" value="PKD1_2_channel"/>
</dbReference>
<evidence type="ECO:0000256" key="2">
    <source>
        <dbReference type="ARBA" id="ARBA00022692"/>
    </source>
</evidence>
<evidence type="ECO:0000256" key="3">
    <source>
        <dbReference type="ARBA" id="ARBA00022989"/>
    </source>
</evidence>
<evidence type="ECO:0000256" key="4">
    <source>
        <dbReference type="ARBA" id="ARBA00023136"/>
    </source>
</evidence>
<dbReference type="Pfam" id="PF12796">
    <property type="entry name" value="Ank_2"/>
    <property type="match status" value="1"/>
</dbReference>
<dbReference type="PANTHER" id="PTHR10877:SF197">
    <property type="entry name" value="POLYCYSTIC KIDNEY DISEASE PROTEIN 1-LIKE 2"/>
    <property type="match status" value="1"/>
</dbReference>
<dbReference type="InterPro" id="IPR036770">
    <property type="entry name" value="Ankyrin_rpt-contain_sf"/>
</dbReference>
<feature type="transmembrane region" description="Helical" evidence="6">
    <location>
        <begin position="741"/>
        <end position="763"/>
    </location>
</feature>
<comment type="caution">
    <text evidence="8">The sequence shown here is derived from an EMBL/GenBank/DDBJ whole genome shotgun (WGS) entry which is preliminary data.</text>
</comment>
<keyword evidence="2 6" id="KW-0812">Transmembrane</keyword>
<proteinExistence type="predicted"/>